<dbReference type="RefSeq" id="WP_052515308.1">
    <property type="nucleotide sequence ID" value="NZ_AZAC01000029.1"/>
</dbReference>
<evidence type="ECO:0000256" key="1">
    <source>
        <dbReference type="ARBA" id="ARBA00022428"/>
    </source>
</evidence>
<feature type="domain" description="Methyltransferase type 11" evidence="2">
    <location>
        <begin position="10"/>
        <end position="107"/>
    </location>
</feature>
<evidence type="ECO:0000259" key="2">
    <source>
        <dbReference type="Pfam" id="PF08241"/>
    </source>
</evidence>
<dbReference type="InterPro" id="IPR004033">
    <property type="entry name" value="UbiE/COQ5_MeTrFase"/>
</dbReference>
<dbReference type="AlphaFoldDB" id="A0A0D2JSV3"/>
<dbReference type="EMBL" id="AZAC01000029">
    <property type="protein sequence ID" value="KIX12535.1"/>
    <property type="molecule type" value="Genomic_DNA"/>
</dbReference>
<reference evidence="3 4" key="1">
    <citation type="submission" date="2013-11" db="EMBL/GenBank/DDBJ databases">
        <title>Metagenomic analysis of a methanogenic consortium involved in long chain n-alkane degradation.</title>
        <authorList>
            <person name="Davidova I.A."/>
            <person name="Callaghan A.V."/>
            <person name="Wawrik B."/>
            <person name="Pruitt S."/>
            <person name="Marks C."/>
            <person name="Duncan K.E."/>
            <person name="Suflita J.M."/>
        </authorList>
    </citation>
    <scope>NUCLEOTIDE SEQUENCE [LARGE SCALE GENOMIC DNA]</scope>
    <source>
        <strain evidence="3 4">SPR</strain>
    </source>
</reference>
<dbReference type="Pfam" id="PF08241">
    <property type="entry name" value="Methyltransf_11"/>
    <property type="match status" value="1"/>
</dbReference>
<dbReference type="GO" id="GO:0009234">
    <property type="term" value="P:menaquinone biosynthetic process"/>
    <property type="evidence" value="ECO:0007669"/>
    <property type="project" value="UniProtKB-KW"/>
</dbReference>
<dbReference type="FunCoup" id="A0A0D2JSV3">
    <property type="interactions" value="42"/>
</dbReference>
<dbReference type="CDD" id="cd02440">
    <property type="entry name" value="AdoMet_MTases"/>
    <property type="match status" value="1"/>
</dbReference>
<dbReference type="GO" id="GO:0008757">
    <property type="term" value="F:S-adenosylmethionine-dependent methyltransferase activity"/>
    <property type="evidence" value="ECO:0007669"/>
    <property type="project" value="InterPro"/>
</dbReference>
<gene>
    <name evidence="3" type="ORF">X474_18195</name>
</gene>
<accession>A0A0D2JSV3</accession>
<dbReference type="InterPro" id="IPR013216">
    <property type="entry name" value="Methyltransf_11"/>
</dbReference>
<sequence>MGLKPGLDVLDLACGTGIISCELARFVAPGRVVGLDGCQAFIQRAGDREEALNLANLSFRCGDIYEPDLPADSFDFVYARFVFQHLEKSVRALRSIKRLLKPGGLVCVVDVDDDWLGLYPPLSEFLSFTSAARKGQKENGGDRNVGQKLVGYMHEAGLREVRADIQVITSFDLGLKKFLQLTTLFKREQISRQRKERTKEELARLRVCAEDGSAWGAAGIFVVTGRKDD</sequence>
<dbReference type="InParanoid" id="A0A0D2JSV3"/>
<proteinExistence type="predicted"/>
<dbReference type="Gene3D" id="3.40.50.150">
    <property type="entry name" value="Vaccinia Virus protein VP39"/>
    <property type="match status" value="1"/>
</dbReference>
<evidence type="ECO:0000313" key="3">
    <source>
        <dbReference type="EMBL" id="KIX12535.1"/>
    </source>
</evidence>
<dbReference type="PANTHER" id="PTHR42912">
    <property type="entry name" value="METHYLTRANSFERASE"/>
    <property type="match status" value="1"/>
</dbReference>
<dbReference type="SUPFAM" id="SSF53335">
    <property type="entry name" value="S-adenosyl-L-methionine-dependent methyltransferases"/>
    <property type="match status" value="1"/>
</dbReference>
<keyword evidence="4" id="KW-1185">Reference proteome</keyword>
<evidence type="ECO:0000313" key="4">
    <source>
        <dbReference type="Proteomes" id="UP000032233"/>
    </source>
</evidence>
<dbReference type="InterPro" id="IPR029063">
    <property type="entry name" value="SAM-dependent_MTases_sf"/>
</dbReference>
<name>A0A0D2JSV3_9BACT</name>
<comment type="caution">
    <text evidence="3">The sequence shown here is derived from an EMBL/GenBank/DDBJ whole genome shotgun (WGS) entry which is preliminary data.</text>
</comment>
<dbReference type="InterPro" id="IPR050508">
    <property type="entry name" value="Methyltransf_Superfamily"/>
</dbReference>
<dbReference type="STRING" id="1429043.X474_18195"/>
<keyword evidence="1" id="KW-0474">Menaquinone biosynthesis</keyword>
<dbReference type="PROSITE" id="PS51608">
    <property type="entry name" value="SAM_MT_UBIE"/>
    <property type="match status" value="1"/>
</dbReference>
<dbReference type="Proteomes" id="UP000032233">
    <property type="component" value="Unassembled WGS sequence"/>
</dbReference>
<dbReference type="PANTHER" id="PTHR42912:SF93">
    <property type="entry name" value="N6-ADENOSINE-METHYLTRANSFERASE TMT1A"/>
    <property type="match status" value="1"/>
</dbReference>
<organism evidence="3 4">
    <name type="scientific">Dethiosulfatarculus sandiegensis</name>
    <dbReference type="NCBI Taxonomy" id="1429043"/>
    <lineage>
        <taxon>Bacteria</taxon>
        <taxon>Pseudomonadati</taxon>
        <taxon>Thermodesulfobacteriota</taxon>
        <taxon>Desulfarculia</taxon>
        <taxon>Desulfarculales</taxon>
        <taxon>Desulfarculaceae</taxon>
        <taxon>Dethiosulfatarculus</taxon>
    </lineage>
</organism>
<protein>
    <recommendedName>
        <fullName evidence="2">Methyltransferase type 11 domain-containing protein</fullName>
    </recommendedName>
</protein>